<sequence>MAVNETNEKDLHEILTNINRKYEIIHAKWEGDLKQYEAKIRTQIPRDNDDFNALCDEWVDLFSEVTDTVWAKKISNTGPKIRFRKQYQCWTHEGKVIQKELLFDARRCKATLDVKVLTDNPHSRRKNRHVRLGLNVVVKINFYHLHPVDPTRRYAFFVHKCEPQLDLPKPVIQPNERLPELVAAMLQNGPNISQRAAEKVEKTLLAKLGTTLNQTEDKHEQSQNAISQVQNTVLSHSVLQMPQQMTNSVNPACENISDINLYVDTTVSPIQQTQLISDNDPLTVEISNIPIESVKLEEQQQPHLQQFIVSGPQFDVTEHFLMCQPLVFDSSQIIPLSTMPAQNVTSQFVPIITRVENQNLHNSQIL</sequence>
<evidence type="ECO:0000313" key="3">
    <source>
        <dbReference type="Proteomes" id="UP000410492"/>
    </source>
</evidence>
<protein>
    <submittedName>
        <fullName evidence="2">Uncharacterized protein</fullName>
    </submittedName>
</protein>
<name>A0A653CNF6_CALMS</name>
<evidence type="ECO:0000256" key="1">
    <source>
        <dbReference type="SAM" id="Coils"/>
    </source>
</evidence>
<reference evidence="2 3" key="1">
    <citation type="submission" date="2019-01" db="EMBL/GenBank/DDBJ databases">
        <authorList>
            <person name="Sayadi A."/>
        </authorList>
    </citation>
    <scope>NUCLEOTIDE SEQUENCE [LARGE SCALE GENOMIC DNA]</scope>
</reference>
<keyword evidence="1" id="KW-0175">Coiled coil</keyword>
<proteinExistence type="predicted"/>
<keyword evidence="3" id="KW-1185">Reference proteome</keyword>
<gene>
    <name evidence="2" type="ORF">CALMAC_LOCUS10560</name>
</gene>
<accession>A0A653CNF6</accession>
<organism evidence="2 3">
    <name type="scientific">Callosobruchus maculatus</name>
    <name type="common">Southern cowpea weevil</name>
    <name type="synonym">Pulse bruchid</name>
    <dbReference type="NCBI Taxonomy" id="64391"/>
    <lineage>
        <taxon>Eukaryota</taxon>
        <taxon>Metazoa</taxon>
        <taxon>Ecdysozoa</taxon>
        <taxon>Arthropoda</taxon>
        <taxon>Hexapoda</taxon>
        <taxon>Insecta</taxon>
        <taxon>Pterygota</taxon>
        <taxon>Neoptera</taxon>
        <taxon>Endopterygota</taxon>
        <taxon>Coleoptera</taxon>
        <taxon>Polyphaga</taxon>
        <taxon>Cucujiformia</taxon>
        <taxon>Chrysomeloidea</taxon>
        <taxon>Chrysomelidae</taxon>
        <taxon>Bruchinae</taxon>
        <taxon>Bruchini</taxon>
        <taxon>Callosobruchus</taxon>
    </lineage>
</organism>
<dbReference type="AlphaFoldDB" id="A0A653CNF6"/>
<feature type="coiled-coil region" evidence="1">
    <location>
        <begin position="205"/>
        <end position="232"/>
    </location>
</feature>
<dbReference type="EMBL" id="CAACVG010008357">
    <property type="protein sequence ID" value="VEN49454.1"/>
    <property type="molecule type" value="Genomic_DNA"/>
</dbReference>
<dbReference type="Proteomes" id="UP000410492">
    <property type="component" value="Unassembled WGS sequence"/>
</dbReference>
<dbReference type="OrthoDB" id="6815261at2759"/>
<evidence type="ECO:0000313" key="2">
    <source>
        <dbReference type="EMBL" id="VEN49454.1"/>
    </source>
</evidence>